<evidence type="ECO:0000313" key="13">
    <source>
        <dbReference type="Proteomes" id="UP001349262"/>
    </source>
</evidence>
<dbReference type="SUPFAM" id="SSF52402">
    <property type="entry name" value="Adenine nucleotide alpha hydrolases-like"/>
    <property type="match status" value="1"/>
</dbReference>
<name>A0ABU7T6D8_9HYPH</name>
<reference evidence="12 13" key="1">
    <citation type="journal article" date="2012" name="Genet. Mol. Biol.">
        <title>Analysis of 16S rRNA and mxaF genes revealing insights into Methylobacterium niche-specific plant association.</title>
        <authorList>
            <person name="Dourado M.N."/>
            <person name="Andreote F.D."/>
            <person name="Dini-Andreote F."/>
            <person name="Conti R."/>
            <person name="Araujo J.M."/>
            <person name="Araujo W.L."/>
        </authorList>
    </citation>
    <scope>NUCLEOTIDE SEQUENCE [LARGE SCALE GENOMIC DNA]</scope>
    <source>
        <strain evidence="12 13">SR1.6/4</strain>
    </source>
</reference>
<comment type="pathway">
    <text evidence="1 11">Purine metabolism; 7-cyano-7-deazaguanine biosynthesis.</text>
</comment>
<evidence type="ECO:0000256" key="3">
    <source>
        <dbReference type="ARBA" id="ARBA00022723"/>
    </source>
</evidence>
<keyword evidence="13" id="KW-1185">Reference proteome</keyword>
<dbReference type="NCBIfam" id="TIGR00364">
    <property type="entry name" value="7-cyano-7-deazaguanine synthase QueC"/>
    <property type="match status" value="1"/>
</dbReference>
<feature type="binding site" evidence="11">
    <location>
        <position position="226"/>
    </location>
    <ligand>
        <name>Zn(2+)</name>
        <dbReference type="ChEBI" id="CHEBI:29105"/>
    </ligand>
</feature>
<dbReference type="InterPro" id="IPR018317">
    <property type="entry name" value="QueC"/>
</dbReference>
<dbReference type="HAMAP" id="MF_01633">
    <property type="entry name" value="QueC"/>
    <property type="match status" value="1"/>
</dbReference>
<evidence type="ECO:0000256" key="4">
    <source>
        <dbReference type="ARBA" id="ARBA00022741"/>
    </source>
</evidence>
<keyword evidence="3 11" id="KW-0479">Metal-binding</keyword>
<feature type="binding site" evidence="11">
    <location>
        <position position="223"/>
    </location>
    <ligand>
        <name>Zn(2+)</name>
        <dbReference type="ChEBI" id="CHEBI:29105"/>
    </ligand>
</feature>
<evidence type="ECO:0000256" key="2">
    <source>
        <dbReference type="ARBA" id="ARBA00022598"/>
    </source>
</evidence>
<dbReference type="PANTHER" id="PTHR42914:SF1">
    <property type="entry name" value="7-CYANO-7-DEAZAGUANINE SYNTHASE"/>
    <property type="match status" value="1"/>
</dbReference>
<comment type="function">
    <text evidence="11">Catalyzes the ATP-dependent conversion of 7-carboxy-7-deazaguanine (CDG) to 7-cyano-7-deazaguanine (preQ(0)).</text>
</comment>
<evidence type="ECO:0000256" key="11">
    <source>
        <dbReference type="HAMAP-Rule" id="MF_01633"/>
    </source>
</evidence>
<gene>
    <name evidence="11 12" type="primary">queC</name>
    <name evidence="12" type="ORF">MRSR164_04660</name>
</gene>
<keyword evidence="2 11" id="KW-0436">Ligase</keyword>
<sequence length="245" mass="26844">MPEAGGAAEADRDSGALVLFSGGQDSATCLAWALDRFPRVETIGFDYGQRHRVELDRREGLRRGMAALDPAWARRLGPDHTLSLAALGAISDTALTRDSEIALTRDGLPNTFVPGRNLAFLTFAAALAYRRSLRHIVGGMCETDYSGYPDCRDDTVKALQVALNLGMERRFVLHTPLMWIDKAQTWALAEELGGRALVDLVVEESHTCYLGERGQRHDWGYGCGTCPACDLRAKGFARYRAARAA</sequence>
<comment type="similarity">
    <text evidence="8 11">Belongs to the QueC family.</text>
</comment>
<dbReference type="EC" id="6.3.4.20" evidence="9 11"/>
<dbReference type="CDD" id="cd01995">
    <property type="entry name" value="QueC-like"/>
    <property type="match status" value="1"/>
</dbReference>
<dbReference type="Gene3D" id="3.40.50.620">
    <property type="entry name" value="HUPs"/>
    <property type="match status" value="1"/>
</dbReference>
<evidence type="ECO:0000256" key="10">
    <source>
        <dbReference type="ARBA" id="ARBA00047890"/>
    </source>
</evidence>
<feature type="binding site" evidence="11">
    <location>
        <begin position="20"/>
        <end position="30"/>
    </location>
    <ligand>
        <name>ATP</name>
        <dbReference type="ChEBI" id="CHEBI:30616"/>
    </ligand>
</feature>
<evidence type="ECO:0000256" key="9">
    <source>
        <dbReference type="ARBA" id="ARBA00039149"/>
    </source>
</evidence>
<organism evidence="12 13">
    <name type="scientific">Methylobacterium radiotolerans</name>
    <dbReference type="NCBI Taxonomy" id="31998"/>
    <lineage>
        <taxon>Bacteria</taxon>
        <taxon>Pseudomonadati</taxon>
        <taxon>Pseudomonadota</taxon>
        <taxon>Alphaproteobacteria</taxon>
        <taxon>Hyphomicrobiales</taxon>
        <taxon>Methylobacteriaceae</taxon>
        <taxon>Methylobacterium</taxon>
    </lineage>
</organism>
<proteinExistence type="inferred from homology"/>
<comment type="cofactor">
    <cofactor evidence="11">
        <name>Zn(2+)</name>
        <dbReference type="ChEBI" id="CHEBI:29105"/>
    </cofactor>
    <text evidence="11">Binds 1 zinc ion per subunit.</text>
</comment>
<dbReference type="PANTHER" id="PTHR42914">
    <property type="entry name" value="7-CYANO-7-DEAZAGUANINE SYNTHASE"/>
    <property type="match status" value="1"/>
</dbReference>
<dbReference type="InterPro" id="IPR014729">
    <property type="entry name" value="Rossmann-like_a/b/a_fold"/>
</dbReference>
<dbReference type="Proteomes" id="UP001349262">
    <property type="component" value="Unassembled WGS sequence"/>
</dbReference>
<dbReference type="EMBL" id="MLBY01000003">
    <property type="protein sequence ID" value="MEE7456118.1"/>
    <property type="molecule type" value="Genomic_DNA"/>
</dbReference>
<dbReference type="PIRSF" id="PIRSF006293">
    <property type="entry name" value="ExsB"/>
    <property type="match status" value="1"/>
</dbReference>
<dbReference type="Pfam" id="PF06508">
    <property type="entry name" value="QueC"/>
    <property type="match status" value="1"/>
</dbReference>
<keyword evidence="7 11" id="KW-0067">ATP-binding</keyword>
<evidence type="ECO:0000256" key="7">
    <source>
        <dbReference type="ARBA" id="ARBA00022840"/>
    </source>
</evidence>
<evidence type="ECO:0000256" key="5">
    <source>
        <dbReference type="ARBA" id="ARBA00022785"/>
    </source>
</evidence>
<keyword evidence="5 11" id="KW-0671">Queuosine biosynthesis</keyword>
<evidence type="ECO:0000256" key="6">
    <source>
        <dbReference type="ARBA" id="ARBA00022833"/>
    </source>
</evidence>
<keyword evidence="6 11" id="KW-0862">Zinc</keyword>
<evidence type="ECO:0000313" key="12">
    <source>
        <dbReference type="EMBL" id="MEE7456118.1"/>
    </source>
</evidence>
<protein>
    <recommendedName>
        <fullName evidence="9 11">7-cyano-7-deazaguanine synthase</fullName>
        <ecNumber evidence="9 11">6.3.4.20</ecNumber>
    </recommendedName>
    <alternativeName>
        <fullName evidence="11">7-cyano-7-carbaguanine synthase</fullName>
    </alternativeName>
    <alternativeName>
        <fullName evidence="11">PreQ(0) synthase</fullName>
    </alternativeName>
    <alternativeName>
        <fullName evidence="11">Queuosine biosynthesis protein QueC</fullName>
    </alternativeName>
</protein>
<comment type="caution">
    <text evidence="12">The sequence shown here is derived from an EMBL/GenBank/DDBJ whole genome shotgun (WGS) entry which is preliminary data.</text>
</comment>
<feature type="binding site" evidence="11">
    <location>
        <position position="208"/>
    </location>
    <ligand>
        <name>Zn(2+)</name>
        <dbReference type="ChEBI" id="CHEBI:29105"/>
    </ligand>
</feature>
<accession>A0ABU7T6D8</accession>
<evidence type="ECO:0000256" key="8">
    <source>
        <dbReference type="ARBA" id="ARBA00037993"/>
    </source>
</evidence>
<comment type="catalytic activity">
    <reaction evidence="10 11">
        <text>7-carboxy-7-carbaguanine + NH4(+) + 2 ATP = 7-cyano-7-carbaguanine + 2 AMP + 2 diphosphate + 2 H(+)</text>
        <dbReference type="Rhea" id="RHEA:27982"/>
        <dbReference type="ChEBI" id="CHEBI:15378"/>
        <dbReference type="ChEBI" id="CHEBI:28938"/>
        <dbReference type="ChEBI" id="CHEBI:30616"/>
        <dbReference type="ChEBI" id="CHEBI:33019"/>
        <dbReference type="ChEBI" id="CHEBI:45075"/>
        <dbReference type="ChEBI" id="CHEBI:61036"/>
        <dbReference type="ChEBI" id="CHEBI:456215"/>
        <dbReference type="EC" id="6.3.4.20"/>
    </reaction>
</comment>
<evidence type="ECO:0000256" key="1">
    <source>
        <dbReference type="ARBA" id="ARBA00005061"/>
    </source>
</evidence>
<keyword evidence="4 11" id="KW-0547">Nucleotide-binding</keyword>
<feature type="binding site" evidence="11">
    <location>
        <position position="229"/>
    </location>
    <ligand>
        <name>Zn(2+)</name>
        <dbReference type="ChEBI" id="CHEBI:29105"/>
    </ligand>
</feature>